<dbReference type="OrthoDB" id="9554167at2"/>
<gene>
    <name evidence="1" type="ORF">XM47_17920</name>
</gene>
<evidence type="ECO:0000313" key="2">
    <source>
        <dbReference type="Proteomes" id="UP000037600"/>
    </source>
</evidence>
<dbReference type="PATRIC" id="fig|1513271.3.peg.3674"/>
<keyword evidence="2" id="KW-1185">Reference proteome</keyword>
<reference evidence="1 2" key="1">
    <citation type="submission" date="2015-04" db="EMBL/GenBank/DDBJ databases">
        <title>Draft Genome Sequence of the Novel Agar-Digesting Marine Bacterium Q1.</title>
        <authorList>
            <person name="Li Y."/>
            <person name="Li D."/>
            <person name="Chen G."/>
            <person name="Du Z."/>
        </authorList>
    </citation>
    <scope>NUCLEOTIDE SEQUENCE [LARGE SCALE GENOMIC DNA]</scope>
    <source>
        <strain evidence="1 2">Q1</strain>
    </source>
</reference>
<dbReference type="EMBL" id="LAZL01000042">
    <property type="protein sequence ID" value="KMT63788.1"/>
    <property type="molecule type" value="Genomic_DNA"/>
</dbReference>
<dbReference type="AlphaFoldDB" id="A0A0J8GSV7"/>
<sequence>MRLLGKVAEAVVVKKCNEDIQANRRWGMYARKGKTPHKSLDSFIAIGTGLNSTQRLYPTKYSPSDPQRDIIWINEENKKQELLQITKNTNSAIIAGVQLKVSLDGFKYIYRSDVAKGKYEVPLVYFDLSNDYYKLTNAIYREEPDVKIGVDILRGKDLDPECHDLLVSYYYLILDLVNGKMTMDQMIKDELLFDSFKKEVQEQQGKKVIVV</sequence>
<accession>A0A0J8GSV7</accession>
<proteinExistence type="predicted"/>
<comment type="caution">
    <text evidence="1">The sequence shown here is derived from an EMBL/GenBank/DDBJ whole genome shotgun (WGS) entry which is preliminary data.</text>
</comment>
<evidence type="ECO:0000313" key="1">
    <source>
        <dbReference type="EMBL" id="KMT63788.1"/>
    </source>
</evidence>
<protein>
    <submittedName>
        <fullName evidence="1">Uncharacterized protein</fullName>
    </submittedName>
</protein>
<dbReference type="Proteomes" id="UP000037600">
    <property type="component" value="Unassembled WGS sequence"/>
</dbReference>
<organism evidence="1 2">
    <name type="scientific">Catenovulum maritimum</name>
    <dbReference type="NCBI Taxonomy" id="1513271"/>
    <lineage>
        <taxon>Bacteria</taxon>
        <taxon>Pseudomonadati</taxon>
        <taxon>Pseudomonadota</taxon>
        <taxon>Gammaproteobacteria</taxon>
        <taxon>Alteromonadales</taxon>
        <taxon>Alteromonadaceae</taxon>
        <taxon>Catenovulum</taxon>
    </lineage>
</organism>
<name>A0A0J8GSV7_9ALTE</name>